<evidence type="ECO:0000256" key="8">
    <source>
        <dbReference type="PIRSR" id="PIRSR000232-1"/>
    </source>
</evidence>
<comment type="cofactor">
    <cofactor evidence="8">
        <name>FMN</name>
        <dbReference type="ChEBI" id="CHEBI:58210"/>
    </cofactor>
    <text evidence="8">Binds 1 FMN per subunit.</text>
</comment>
<feature type="domain" description="Nitroreductase" evidence="9">
    <location>
        <begin position="19"/>
        <end position="162"/>
    </location>
</feature>
<dbReference type="OrthoDB" id="9804207at2"/>
<feature type="binding site" evidence="8">
    <location>
        <position position="35"/>
    </location>
    <ligand>
        <name>FMN</name>
        <dbReference type="ChEBI" id="CHEBI:58210"/>
        <note>ligand shared between dimeric partners</note>
    </ligand>
</feature>
<dbReference type="GO" id="GO:0016491">
    <property type="term" value="F:oxidoreductase activity"/>
    <property type="evidence" value="ECO:0007669"/>
    <property type="project" value="UniProtKB-UniRule"/>
</dbReference>
<keyword evidence="5 7" id="KW-0560">Oxidoreductase</keyword>
<keyword evidence="2 7" id="KW-0285">Flavoprotein</keyword>
<evidence type="ECO:0000256" key="1">
    <source>
        <dbReference type="ARBA" id="ARBA00007118"/>
    </source>
</evidence>
<feature type="binding site" description="in other chain" evidence="8">
    <location>
        <begin position="132"/>
        <end position="134"/>
    </location>
    <ligand>
        <name>FMN</name>
        <dbReference type="ChEBI" id="CHEBI:58210"/>
        <note>ligand shared between dimeric partners</note>
    </ligand>
</feature>
<dbReference type="RefSeq" id="WP_121877404.1">
    <property type="nucleotide sequence ID" value="NZ_REFJ01000005.1"/>
</dbReference>
<accession>A0A3M0AHR6</accession>
<dbReference type="Gene3D" id="3.40.109.10">
    <property type="entry name" value="NADH Oxidase"/>
    <property type="match status" value="1"/>
</dbReference>
<keyword evidence="6 7" id="KW-0520">NAD</keyword>
<comment type="caution">
    <text evidence="10">The sequence shown here is derived from an EMBL/GenBank/DDBJ whole genome shotgun (WGS) entry which is preliminary data.</text>
</comment>
<dbReference type="PANTHER" id="PTHR43821:SF1">
    <property type="entry name" value="NAD(P)H NITROREDUCTASE YDJA-RELATED"/>
    <property type="match status" value="1"/>
</dbReference>
<feature type="binding site" description="in other chain" evidence="8">
    <location>
        <begin position="10"/>
        <end position="12"/>
    </location>
    <ligand>
        <name>FMN</name>
        <dbReference type="ChEBI" id="CHEBI:58210"/>
        <note>ligand shared between dimeric partners</note>
    </ligand>
</feature>
<dbReference type="PIRSF" id="PIRSF000232">
    <property type="entry name" value="YdjA"/>
    <property type="match status" value="1"/>
</dbReference>
<keyword evidence="3 7" id="KW-0288">FMN</keyword>
<comment type="similarity">
    <text evidence="1 7">Belongs to the nitroreductase family.</text>
</comment>
<dbReference type="CDD" id="cd02135">
    <property type="entry name" value="YdjA-like"/>
    <property type="match status" value="1"/>
</dbReference>
<dbReference type="Proteomes" id="UP000267187">
    <property type="component" value="Unassembled WGS sequence"/>
</dbReference>
<dbReference type="PANTHER" id="PTHR43821">
    <property type="entry name" value="NAD(P)H NITROREDUCTASE YDJA-RELATED"/>
    <property type="match status" value="1"/>
</dbReference>
<evidence type="ECO:0000313" key="10">
    <source>
        <dbReference type="EMBL" id="RMA78762.1"/>
    </source>
</evidence>
<evidence type="ECO:0000256" key="7">
    <source>
        <dbReference type="PIRNR" id="PIRNR000232"/>
    </source>
</evidence>
<sequence>MSSLQFLSQRVSFPKVEAPGPSTEQLVKLFEAAGRAPDHMQLKPWRFMVIQGEARAEFGKLMVRAKEATAEIDETKRARLYNNAFRAPTIIIAITVFKPHEKVPEVEQVLSTGAAVQNMLLAAEMMGLGGMWRTGNMMFEPTMREGLAVADNETIAGAIYLGTPVGKRKSIKALDLDKFVSYWRG</sequence>
<keyword evidence="4 7" id="KW-0521">NADP</keyword>
<keyword evidence="11" id="KW-1185">Reference proteome</keyword>
<dbReference type="AlphaFoldDB" id="A0A3M0AHR6"/>
<evidence type="ECO:0000256" key="3">
    <source>
        <dbReference type="ARBA" id="ARBA00022643"/>
    </source>
</evidence>
<dbReference type="InterPro" id="IPR029479">
    <property type="entry name" value="Nitroreductase"/>
</dbReference>
<gene>
    <name evidence="10" type="ORF">DFR27_2100</name>
</gene>
<name>A0A3M0AHR6_9GAMM</name>
<dbReference type="EC" id="1.-.-.-" evidence="7"/>
<proteinExistence type="inferred from homology"/>
<evidence type="ECO:0000256" key="4">
    <source>
        <dbReference type="ARBA" id="ARBA00022857"/>
    </source>
</evidence>
<dbReference type="EMBL" id="REFJ01000005">
    <property type="protein sequence ID" value="RMA78762.1"/>
    <property type="molecule type" value="Genomic_DNA"/>
</dbReference>
<evidence type="ECO:0000259" key="9">
    <source>
        <dbReference type="Pfam" id="PF00881"/>
    </source>
</evidence>
<dbReference type="InterPro" id="IPR000415">
    <property type="entry name" value="Nitroreductase-like"/>
</dbReference>
<evidence type="ECO:0000313" key="11">
    <source>
        <dbReference type="Proteomes" id="UP000267187"/>
    </source>
</evidence>
<feature type="binding site" evidence="8">
    <location>
        <position position="39"/>
    </location>
    <ligand>
        <name>FMN</name>
        <dbReference type="ChEBI" id="CHEBI:58210"/>
        <note>ligand shared between dimeric partners</note>
    </ligand>
</feature>
<evidence type="ECO:0000256" key="6">
    <source>
        <dbReference type="ARBA" id="ARBA00023027"/>
    </source>
</evidence>
<dbReference type="Pfam" id="PF00881">
    <property type="entry name" value="Nitroreductase"/>
    <property type="match status" value="1"/>
</dbReference>
<dbReference type="SUPFAM" id="SSF55469">
    <property type="entry name" value="FMN-dependent nitroreductase-like"/>
    <property type="match status" value="1"/>
</dbReference>
<organism evidence="10 11">
    <name type="scientific">Umboniibacter marinipuniceus</name>
    <dbReference type="NCBI Taxonomy" id="569599"/>
    <lineage>
        <taxon>Bacteria</taxon>
        <taxon>Pseudomonadati</taxon>
        <taxon>Pseudomonadota</taxon>
        <taxon>Gammaproteobacteria</taxon>
        <taxon>Cellvibrionales</taxon>
        <taxon>Cellvibrionaceae</taxon>
        <taxon>Umboniibacter</taxon>
    </lineage>
</organism>
<evidence type="ECO:0000256" key="2">
    <source>
        <dbReference type="ARBA" id="ARBA00022630"/>
    </source>
</evidence>
<evidence type="ECO:0000256" key="5">
    <source>
        <dbReference type="ARBA" id="ARBA00023002"/>
    </source>
</evidence>
<reference evidence="10 11" key="1">
    <citation type="submission" date="2018-10" db="EMBL/GenBank/DDBJ databases">
        <title>Genomic Encyclopedia of Type Strains, Phase IV (KMG-IV): sequencing the most valuable type-strain genomes for metagenomic binning, comparative biology and taxonomic classification.</title>
        <authorList>
            <person name="Goeker M."/>
        </authorList>
    </citation>
    <scope>NUCLEOTIDE SEQUENCE [LARGE SCALE GENOMIC DNA]</scope>
    <source>
        <strain evidence="10 11">DSM 25080</strain>
    </source>
</reference>
<dbReference type="InterPro" id="IPR026021">
    <property type="entry name" value="YdjA-like"/>
</dbReference>
<dbReference type="InterPro" id="IPR052530">
    <property type="entry name" value="NAD(P)H_nitroreductase"/>
</dbReference>
<protein>
    <recommendedName>
        <fullName evidence="7">Putative NAD(P)H nitroreductase</fullName>
        <ecNumber evidence="7">1.-.-.-</ecNumber>
    </recommendedName>
</protein>